<organism evidence="3 4">
    <name type="scientific">Pontibacterium sinense</name>
    <dbReference type="NCBI Taxonomy" id="2781979"/>
    <lineage>
        <taxon>Bacteria</taxon>
        <taxon>Pseudomonadati</taxon>
        <taxon>Pseudomonadota</taxon>
        <taxon>Gammaproteobacteria</taxon>
        <taxon>Oceanospirillales</taxon>
        <taxon>Oceanospirillaceae</taxon>
        <taxon>Pontibacterium</taxon>
    </lineage>
</organism>
<dbReference type="RefSeq" id="WP_193955048.1">
    <property type="nucleotide sequence ID" value="NZ_JADEYS010000026.1"/>
</dbReference>
<sequence>MHKPIIVLGAGPAGGAVALGLIRLGYSVTVIGQARPFDAVEGISERVVEGLRGAGFHRALTAIRTPSARNATWNGESNSANTERLISRRMLDAGIWQDLQDAGAKCVEGRVTGVEQDDTTLNVTYQTDTAPNTTQTIQGAFLVEARGRAAPSARLKRFRGAETVSLLQYWQGPAAEAQSAAVSFEDGWAWMAMTEEGKRYLQLTFDVATANLPPKAELAQFCTQRLLTIPQAAPFMANAEPIGDPHARTSTPILCEEAVGDRWIRVGDAAMAVDPLSGNGIFQAMSSALQAPAVINTLLKYPERIALAKAFHQSRVNALFYRFARIGRDFYQMETQWNERPFWESRHHWPDDIPMHIATTFDEFEVKTMPVVQEGEIIAADVVVTPDQPLGIWHLGGIELAPVVLAVKQRKERQALESCLSDLALAPSQRAAVINWLQGMGLR</sequence>
<reference evidence="3" key="1">
    <citation type="submission" date="2020-10" db="EMBL/GenBank/DDBJ databases">
        <title>Bacterium isolated from coastal waters sediment.</title>
        <authorList>
            <person name="Chen R.-J."/>
            <person name="Lu D.-C."/>
            <person name="Zhu K.-L."/>
            <person name="Du Z.-J."/>
        </authorList>
    </citation>
    <scope>NUCLEOTIDE SEQUENCE</scope>
    <source>
        <strain evidence="3">N1Y112</strain>
    </source>
</reference>
<name>A0A8J7FHA8_9GAMM</name>
<evidence type="ECO:0000313" key="4">
    <source>
        <dbReference type="Proteomes" id="UP000640333"/>
    </source>
</evidence>
<dbReference type="Proteomes" id="UP000640333">
    <property type="component" value="Unassembled WGS sequence"/>
</dbReference>
<dbReference type="Pfam" id="PF01494">
    <property type="entry name" value="FAD_binding_3"/>
    <property type="match status" value="1"/>
</dbReference>
<keyword evidence="3" id="KW-0503">Monooxygenase</keyword>
<dbReference type="SUPFAM" id="SSF51905">
    <property type="entry name" value="FAD/NAD(P)-binding domain"/>
    <property type="match status" value="1"/>
</dbReference>
<dbReference type="Gene3D" id="3.50.50.60">
    <property type="entry name" value="FAD/NAD(P)-binding domain"/>
    <property type="match status" value="1"/>
</dbReference>
<dbReference type="PANTHER" id="PTHR43747">
    <property type="entry name" value="FAD-BINDING PROTEIN"/>
    <property type="match status" value="1"/>
</dbReference>
<dbReference type="EMBL" id="JADEYS010000026">
    <property type="protein sequence ID" value="MBE9399351.1"/>
    <property type="molecule type" value="Genomic_DNA"/>
</dbReference>
<keyword evidence="1" id="KW-0560">Oxidoreductase</keyword>
<dbReference type="AlphaFoldDB" id="A0A8J7FHA8"/>
<comment type="caution">
    <text evidence="3">The sequence shown here is derived from an EMBL/GenBank/DDBJ whole genome shotgun (WGS) entry which is preliminary data.</text>
</comment>
<accession>A0A8J7FHA8</accession>
<evidence type="ECO:0000313" key="3">
    <source>
        <dbReference type="EMBL" id="MBE9399351.1"/>
    </source>
</evidence>
<proteinExistence type="predicted"/>
<evidence type="ECO:0000256" key="1">
    <source>
        <dbReference type="ARBA" id="ARBA00023002"/>
    </source>
</evidence>
<dbReference type="InterPro" id="IPR036188">
    <property type="entry name" value="FAD/NAD-bd_sf"/>
</dbReference>
<gene>
    <name evidence="3" type="ORF">IOQ59_18980</name>
</gene>
<evidence type="ECO:0000259" key="2">
    <source>
        <dbReference type="Pfam" id="PF01494"/>
    </source>
</evidence>
<dbReference type="GO" id="GO:0004497">
    <property type="term" value="F:monooxygenase activity"/>
    <property type="evidence" value="ECO:0007669"/>
    <property type="project" value="UniProtKB-KW"/>
</dbReference>
<protein>
    <submittedName>
        <fullName evidence="3">FAD-dependent monooxygenase</fullName>
    </submittedName>
</protein>
<dbReference type="PRINTS" id="PR00420">
    <property type="entry name" value="RNGMNOXGNASE"/>
</dbReference>
<keyword evidence="4" id="KW-1185">Reference proteome</keyword>
<dbReference type="InterPro" id="IPR050816">
    <property type="entry name" value="Flavin-dep_Halogenase_NPB"/>
</dbReference>
<dbReference type="GO" id="GO:0071949">
    <property type="term" value="F:FAD binding"/>
    <property type="evidence" value="ECO:0007669"/>
    <property type="project" value="InterPro"/>
</dbReference>
<dbReference type="PANTHER" id="PTHR43747:SF5">
    <property type="entry name" value="FAD-BINDING DOMAIN-CONTAINING PROTEIN"/>
    <property type="match status" value="1"/>
</dbReference>
<feature type="domain" description="FAD-binding" evidence="2">
    <location>
        <begin position="5"/>
        <end position="290"/>
    </location>
</feature>
<dbReference type="InterPro" id="IPR002938">
    <property type="entry name" value="FAD-bd"/>
</dbReference>